<protein>
    <recommendedName>
        <fullName evidence="9">Cyclic GMP-AMP synthase</fullName>
    </recommendedName>
</protein>
<comment type="catalytic activity">
    <reaction evidence="10">
        <text>GTP + ATP = 3',3'-cGAMP + 2 diphosphate</text>
        <dbReference type="Rhea" id="RHEA:35647"/>
        <dbReference type="ChEBI" id="CHEBI:30616"/>
        <dbReference type="ChEBI" id="CHEBI:33019"/>
        <dbReference type="ChEBI" id="CHEBI:37565"/>
        <dbReference type="ChEBI" id="CHEBI:71501"/>
    </reaction>
    <physiologicalReaction direction="left-to-right" evidence="10">
        <dbReference type="Rhea" id="RHEA:35648"/>
    </physiologicalReaction>
</comment>
<dbReference type="GO" id="GO:0016779">
    <property type="term" value="F:nucleotidyltransferase activity"/>
    <property type="evidence" value="ECO:0007669"/>
    <property type="project" value="UniProtKB-KW"/>
</dbReference>
<feature type="domain" description="Cyclic GMP-AMP synthase DncV-like nucleotidyltransferase" evidence="11">
    <location>
        <begin position="49"/>
        <end position="136"/>
    </location>
</feature>
<keyword evidence="8" id="KW-0051">Antiviral defense</keyword>
<keyword evidence="2" id="KW-0548">Nucleotidyltransferase</keyword>
<evidence type="ECO:0000256" key="7">
    <source>
        <dbReference type="ARBA" id="ARBA00023080"/>
    </source>
</evidence>
<evidence type="ECO:0000256" key="3">
    <source>
        <dbReference type="ARBA" id="ARBA00022723"/>
    </source>
</evidence>
<dbReference type="GO" id="GO:0005524">
    <property type="term" value="F:ATP binding"/>
    <property type="evidence" value="ECO:0007669"/>
    <property type="project" value="UniProtKB-KW"/>
</dbReference>
<keyword evidence="7" id="KW-0546">Nucleotide metabolism</keyword>
<accession>A0A1I4ZSK6</accession>
<evidence type="ECO:0000256" key="9">
    <source>
        <dbReference type="ARBA" id="ARBA00044145"/>
    </source>
</evidence>
<evidence type="ECO:0000259" key="11">
    <source>
        <dbReference type="Pfam" id="PF21654"/>
    </source>
</evidence>
<keyword evidence="5" id="KW-0067">ATP-binding</keyword>
<evidence type="ECO:0000256" key="4">
    <source>
        <dbReference type="ARBA" id="ARBA00022741"/>
    </source>
</evidence>
<dbReference type="Proteomes" id="UP000198575">
    <property type="component" value="Unassembled WGS sequence"/>
</dbReference>
<evidence type="ECO:0000256" key="8">
    <source>
        <dbReference type="ARBA" id="ARBA00023118"/>
    </source>
</evidence>
<evidence type="ECO:0000313" key="12">
    <source>
        <dbReference type="EMBL" id="SFN53148.1"/>
    </source>
</evidence>
<evidence type="ECO:0000256" key="2">
    <source>
        <dbReference type="ARBA" id="ARBA00022695"/>
    </source>
</evidence>
<keyword evidence="1" id="KW-0808">Transferase</keyword>
<dbReference type="STRING" id="578942.SAMN05216289_12841"/>
<evidence type="ECO:0000256" key="1">
    <source>
        <dbReference type="ARBA" id="ARBA00022679"/>
    </source>
</evidence>
<evidence type="ECO:0000256" key="6">
    <source>
        <dbReference type="ARBA" id="ARBA00022842"/>
    </source>
</evidence>
<dbReference type="GO" id="GO:0051607">
    <property type="term" value="P:defense response to virus"/>
    <property type="evidence" value="ECO:0007669"/>
    <property type="project" value="UniProtKB-KW"/>
</dbReference>
<name>A0A1I4ZSK6_9GAMM</name>
<dbReference type="EMBL" id="FOVF01000028">
    <property type="protein sequence ID" value="SFN53148.1"/>
    <property type="molecule type" value="Genomic_DNA"/>
</dbReference>
<dbReference type="GO" id="GO:0009117">
    <property type="term" value="P:nucleotide metabolic process"/>
    <property type="evidence" value="ECO:0007669"/>
    <property type="project" value="UniProtKB-KW"/>
</dbReference>
<organism evidence="12 13">
    <name type="scientific">Dokdonella immobilis</name>
    <dbReference type="NCBI Taxonomy" id="578942"/>
    <lineage>
        <taxon>Bacteria</taxon>
        <taxon>Pseudomonadati</taxon>
        <taxon>Pseudomonadota</taxon>
        <taxon>Gammaproteobacteria</taxon>
        <taxon>Lysobacterales</taxon>
        <taxon>Rhodanobacteraceae</taxon>
        <taxon>Dokdonella</taxon>
    </lineage>
</organism>
<proteinExistence type="predicted"/>
<evidence type="ECO:0000256" key="5">
    <source>
        <dbReference type="ARBA" id="ARBA00022840"/>
    </source>
</evidence>
<evidence type="ECO:0000313" key="13">
    <source>
        <dbReference type="Proteomes" id="UP000198575"/>
    </source>
</evidence>
<keyword evidence="13" id="KW-1185">Reference proteome</keyword>
<dbReference type="Pfam" id="PF21654">
    <property type="entry name" value="DncV-like_NTFase"/>
    <property type="match status" value="1"/>
</dbReference>
<dbReference type="GO" id="GO:0046872">
    <property type="term" value="F:metal ion binding"/>
    <property type="evidence" value="ECO:0007669"/>
    <property type="project" value="UniProtKB-KW"/>
</dbReference>
<evidence type="ECO:0000256" key="10">
    <source>
        <dbReference type="ARBA" id="ARBA00048304"/>
    </source>
</evidence>
<gene>
    <name evidence="12" type="ORF">SAMN05216289_12841</name>
</gene>
<dbReference type="InterPro" id="IPR048445">
    <property type="entry name" value="DncV-like_NTFase"/>
</dbReference>
<reference evidence="12 13" key="1">
    <citation type="submission" date="2016-10" db="EMBL/GenBank/DDBJ databases">
        <authorList>
            <person name="de Groot N.N."/>
        </authorList>
    </citation>
    <scope>NUCLEOTIDE SEQUENCE [LARGE SCALE GENOMIC DNA]</scope>
    <source>
        <strain evidence="12 13">CGMCC 1.7659</strain>
    </source>
</reference>
<dbReference type="RefSeq" id="WP_092409716.1">
    <property type="nucleotide sequence ID" value="NZ_FOVF01000028.1"/>
</dbReference>
<dbReference type="OrthoDB" id="1118920at2"/>
<dbReference type="InterPro" id="IPR006116">
    <property type="entry name" value="NT_2-5OAS_ClassI-CCAase"/>
</dbReference>
<sequence length="390" mass="45002">MTTSANQRLEAILQEIDLPERAYQLAQNRYEDIGSWLGRVDSSLAPYQPHVFVQGSFALGTPIRPIVDGEEYDLDFTCRLKSGVTRISHTQQQLKELLRIELAAYREARQIKKELEEKNRCWRLGYQDELRFHMDIVPGIPADELRRRELSEAMAQNGLESAVAEQAARRAIWITDIEDPNYALLSRIWPSSNPGGYLLWFRTRMMSLQKRLLAEAQVDPVPVYRSKNSLQRVVQLLKRHRDVMFMDQPDSKPASIILTTIAGRAYVEGESLAQSMQRVLDELERVRASDTDEILNPVNPKENFADRWFREDCARFLLKQNFHLWVQQANRDFRLMLDDETTRLVEIVEDRLNVKVSDDLRRALGLASTVSVSSPRIIQTASAPPKPWAQ</sequence>
<keyword evidence="3" id="KW-0479">Metal-binding</keyword>
<keyword evidence="4" id="KW-0547">Nucleotide-binding</keyword>
<keyword evidence="6" id="KW-0460">Magnesium</keyword>
<dbReference type="AlphaFoldDB" id="A0A1I4ZSK6"/>
<dbReference type="CDD" id="cd05400">
    <property type="entry name" value="NT_2-5OAS_ClassI-CCAase"/>
    <property type="match status" value="1"/>
</dbReference>